<accession>A0A0N9NWD1</accession>
<proteinExistence type="predicted"/>
<sequence length="40" mass="4767">MELNKDEMGKEVEAISIYNLWLKQRNSKEALLIGFLQRQE</sequence>
<name>A0A0N9NWD1_9VIRU</name>
<protein>
    <submittedName>
        <fullName evidence="1">Uncharacterized protein</fullName>
    </submittedName>
</protein>
<reference evidence="1 2" key="1">
    <citation type="journal article" date="2015" name="Environ. Microbiol.">
        <title>Novel viral genomes identified from six metagenomes reveal wide distribution of archaeal viruses and high viral diversity in terrestrial hot springs.</title>
        <authorList>
            <person name="Gudbergsdottir S.R."/>
            <person name="Menzel P."/>
            <person name="Krogh A."/>
            <person name="Young M."/>
            <person name="Peng X."/>
        </authorList>
    </citation>
    <scope>NUCLEOTIDE SEQUENCE [LARGE SCALE GENOMIC DNA]</scope>
    <source>
        <strain evidence="1 2">ABV3</strain>
    </source>
</reference>
<organism evidence="1 2">
    <name type="scientific">Acidianus bottle-shaped virus 3 strain ABV3</name>
    <dbReference type="NCBI Taxonomy" id="1732174"/>
    <lineage>
        <taxon>Viruses</taxon>
        <taxon>Viruses incertae sedis</taxon>
        <taxon>Ampullaviridae</taxon>
        <taxon>Bottigliavirus</taxon>
        <taxon>Bottigliavirus krisuvikense</taxon>
        <taxon>Bottigliavirus ABV3</taxon>
    </lineage>
</organism>
<dbReference type="Proteomes" id="UP000202152">
    <property type="component" value="Segment"/>
</dbReference>
<dbReference type="EMBL" id="KP282674">
    <property type="protein sequence ID" value="ALG96850.1"/>
    <property type="molecule type" value="Genomic_DNA"/>
</dbReference>
<dbReference type="GeneID" id="26625128"/>
<evidence type="ECO:0000313" key="2">
    <source>
        <dbReference type="Proteomes" id="UP000202152"/>
    </source>
</evidence>
<dbReference type="RefSeq" id="YP_009197927.1">
    <property type="nucleotide sequence ID" value="NC_028787.1"/>
</dbReference>
<dbReference type="KEGG" id="vg:26625128"/>
<evidence type="ECO:0000313" key="1">
    <source>
        <dbReference type="EMBL" id="ALG96850.1"/>
    </source>
</evidence>
<keyword evidence="2" id="KW-1185">Reference proteome</keyword>